<organism evidence="1 2">
    <name type="scientific">Desulforhabdus amnigena</name>
    <dbReference type="NCBI Taxonomy" id="40218"/>
    <lineage>
        <taxon>Bacteria</taxon>
        <taxon>Pseudomonadati</taxon>
        <taxon>Thermodesulfobacteriota</taxon>
        <taxon>Syntrophobacteria</taxon>
        <taxon>Syntrophobacterales</taxon>
        <taxon>Syntrophobacteraceae</taxon>
        <taxon>Desulforhabdus</taxon>
    </lineage>
</organism>
<accession>A0A9W6FSX5</accession>
<evidence type="ECO:0000313" key="1">
    <source>
        <dbReference type="EMBL" id="GLI32675.1"/>
    </source>
</evidence>
<dbReference type="RefSeq" id="WP_281791729.1">
    <property type="nucleotide sequence ID" value="NZ_BSDR01000001.1"/>
</dbReference>
<dbReference type="InterPro" id="IPR013078">
    <property type="entry name" value="His_Pase_superF_clade-1"/>
</dbReference>
<name>A0A9W6FSX5_9BACT</name>
<dbReference type="CDD" id="cd07067">
    <property type="entry name" value="HP_PGM_like"/>
    <property type="match status" value="1"/>
</dbReference>
<dbReference type="Pfam" id="PF00300">
    <property type="entry name" value="His_Phos_1"/>
    <property type="match status" value="1"/>
</dbReference>
<dbReference type="SUPFAM" id="SSF53254">
    <property type="entry name" value="Phosphoglycerate mutase-like"/>
    <property type="match status" value="1"/>
</dbReference>
<protein>
    <submittedName>
        <fullName evidence="1">Phosphohistidine phosphatase SixA</fullName>
    </submittedName>
</protein>
<gene>
    <name evidence="1" type="ORF">DAMNIGENAA_01080</name>
</gene>
<dbReference type="InterPro" id="IPR004449">
    <property type="entry name" value="SixA"/>
</dbReference>
<dbReference type="EMBL" id="BSDR01000001">
    <property type="protein sequence ID" value="GLI32675.1"/>
    <property type="molecule type" value="Genomic_DNA"/>
</dbReference>
<keyword evidence="2" id="KW-1185">Reference proteome</keyword>
<dbReference type="GO" id="GO:0005737">
    <property type="term" value="C:cytoplasm"/>
    <property type="evidence" value="ECO:0007669"/>
    <property type="project" value="InterPro"/>
</dbReference>
<reference evidence="1" key="1">
    <citation type="submission" date="2022-12" db="EMBL/GenBank/DDBJ databases">
        <title>Reference genome sequencing for broad-spectrum identification of bacterial and archaeal isolates by mass spectrometry.</title>
        <authorList>
            <person name="Sekiguchi Y."/>
            <person name="Tourlousse D.M."/>
        </authorList>
    </citation>
    <scope>NUCLEOTIDE SEQUENCE</scope>
    <source>
        <strain evidence="1">ASRB1</strain>
    </source>
</reference>
<dbReference type="NCBIfam" id="TIGR00249">
    <property type="entry name" value="sixA"/>
    <property type="match status" value="1"/>
</dbReference>
<dbReference type="AlphaFoldDB" id="A0A9W6FSX5"/>
<sequence>MALFLVQHGKSLPEEQDPERGLSSEGIADVERIAAVARGYGVNVAIIKHSGKKRARQTAEIFAAALRPEKGVEEAAGLNPLDDVTAFAAAINNEDNVMLVGHLPFMERLTSYLIVGSPDKTLFKFQNGGIVCLDQDPRSSSWFIKWSLSPKIG</sequence>
<comment type="caution">
    <text evidence="1">The sequence shown here is derived from an EMBL/GenBank/DDBJ whole genome shotgun (WGS) entry which is preliminary data.</text>
</comment>
<dbReference type="InterPro" id="IPR029033">
    <property type="entry name" value="His_PPase_superfam"/>
</dbReference>
<evidence type="ECO:0000313" key="2">
    <source>
        <dbReference type="Proteomes" id="UP001144372"/>
    </source>
</evidence>
<proteinExistence type="predicted"/>
<dbReference type="GO" id="GO:0101006">
    <property type="term" value="F:protein histidine phosphatase activity"/>
    <property type="evidence" value="ECO:0007669"/>
    <property type="project" value="InterPro"/>
</dbReference>
<dbReference type="Gene3D" id="3.40.50.1240">
    <property type="entry name" value="Phosphoglycerate mutase-like"/>
    <property type="match status" value="1"/>
</dbReference>
<dbReference type="Proteomes" id="UP001144372">
    <property type="component" value="Unassembled WGS sequence"/>
</dbReference>